<dbReference type="Proteomes" id="UP000627446">
    <property type="component" value="Unassembled WGS sequence"/>
</dbReference>
<keyword evidence="2" id="KW-1185">Reference proteome</keyword>
<dbReference type="EMBL" id="JACOFZ010000001">
    <property type="protein sequence ID" value="MBC3880968.1"/>
    <property type="molecule type" value="Genomic_DNA"/>
</dbReference>
<name>A0A923KNR3_9BURK</name>
<reference evidence="1" key="1">
    <citation type="submission" date="2020-08" db="EMBL/GenBank/DDBJ databases">
        <title>Novel species isolated from subtropical streams in China.</title>
        <authorList>
            <person name="Lu H."/>
        </authorList>
    </citation>
    <scope>NUCLEOTIDE SEQUENCE</scope>
    <source>
        <strain evidence="1">LX22W</strain>
    </source>
</reference>
<evidence type="ECO:0000313" key="1">
    <source>
        <dbReference type="EMBL" id="MBC3880968.1"/>
    </source>
</evidence>
<dbReference type="AlphaFoldDB" id="A0A923KNR3"/>
<dbReference type="RefSeq" id="WP_186914576.1">
    <property type="nucleotide sequence ID" value="NZ_JACOFZ010000001.1"/>
</dbReference>
<comment type="caution">
    <text evidence="1">The sequence shown here is derived from an EMBL/GenBank/DDBJ whole genome shotgun (WGS) entry which is preliminary data.</text>
</comment>
<accession>A0A923KNR3</accession>
<evidence type="ECO:0000313" key="2">
    <source>
        <dbReference type="Proteomes" id="UP000627446"/>
    </source>
</evidence>
<protein>
    <submittedName>
        <fullName evidence="1">Uncharacterized protein</fullName>
    </submittedName>
</protein>
<organism evidence="1 2">
    <name type="scientific">Undibacterium nitidum</name>
    <dbReference type="NCBI Taxonomy" id="2762298"/>
    <lineage>
        <taxon>Bacteria</taxon>
        <taxon>Pseudomonadati</taxon>
        <taxon>Pseudomonadota</taxon>
        <taxon>Betaproteobacteria</taxon>
        <taxon>Burkholderiales</taxon>
        <taxon>Oxalobacteraceae</taxon>
        <taxon>Undibacterium</taxon>
    </lineage>
</organism>
<proteinExistence type="predicted"/>
<sequence>MLPLSRIFHHGTELPLIRRDFILFTARCGLTGALQLSTKIDRSFLIVQLSQSCQNTQTQEQTWSSSAALCDRITQSHLAQDVVQLKGQRYRFEASVVAFALHAHHVPASSLAPTKFDELIFVGNSQHCVSQALRCADLAHKIVVLGARQPEHSEHALQNCLMRLQGRQEKSLKAIAL</sequence>
<gene>
    <name evidence="1" type="ORF">H8K36_06255</name>
</gene>